<comment type="catalytic activity">
    <reaction evidence="1">
        <text>ATP + protein L-histidine = ADP + protein N-phospho-L-histidine.</text>
        <dbReference type="EC" id="2.7.13.3"/>
    </reaction>
</comment>
<dbReference type="SMART" id="SM00387">
    <property type="entry name" value="HATPase_c"/>
    <property type="match status" value="1"/>
</dbReference>
<dbReference type="GO" id="GO:0005524">
    <property type="term" value="F:ATP binding"/>
    <property type="evidence" value="ECO:0007669"/>
    <property type="project" value="UniProtKB-KW"/>
</dbReference>
<evidence type="ECO:0000256" key="4">
    <source>
        <dbReference type="ARBA" id="ARBA00022475"/>
    </source>
</evidence>
<evidence type="ECO:0000256" key="12">
    <source>
        <dbReference type="SAM" id="Phobius"/>
    </source>
</evidence>
<protein>
    <recommendedName>
        <fullName evidence="3">histidine kinase</fullName>
        <ecNumber evidence="3">2.7.13.3</ecNumber>
    </recommendedName>
</protein>
<evidence type="ECO:0000313" key="15">
    <source>
        <dbReference type="Proteomes" id="UP000306918"/>
    </source>
</evidence>
<dbReference type="PANTHER" id="PTHR43547:SF2">
    <property type="entry name" value="HYBRID SIGNAL TRANSDUCTION HISTIDINE KINASE C"/>
    <property type="match status" value="1"/>
</dbReference>
<evidence type="ECO:0000256" key="2">
    <source>
        <dbReference type="ARBA" id="ARBA00004236"/>
    </source>
</evidence>
<evidence type="ECO:0000313" key="14">
    <source>
        <dbReference type="EMBL" id="THU41052.1"/>
    </source>
</evidence>
<dbReference type="Pfam" id="PF02518">
    <property type="entry name" value="HATPase_c"/>
    <property type="match status" value="1"/>
</dbReference>
<dbReference type="EC" id="2.7.13.3" evidence="3"/>
<keyword evidence="15" id="KW-1185">Reference proteome</keyword>
<dbReference type="GO" id="GO:0000155">
    <property type="term" value="F:phosphorelay sensor kinase activity"/>
    <property type="evidence" value="ECO:0007669"/>
    <property type="project" value="InterPro"/>
</dbReference>
<accession>A0A4S8I3X0</accession>
<keyword evidence="8 14" id="KW-0418">Kinase</keyword>
<dbReference type="PRINTS" id="PR00344">
    <property type="entry name" value="BCTRLSENSOR"/>
</dbReference>
<evidence type="ECO:0000256" key="8">
    <source>
        <dbReference type="ARBA" id="ARBA00022777"/>
    </source>
</evidence>
<feature type="transmembrane region" description="Helical" evidence="12">
    <location>
        <begin position="17"/>
        <end position="37"/>
    </location>
</feature>
<dbReference type="EMBL" id="STFF01000001">
    <property type="protein sequence ID" value="THU41052.1"/>
    <property type="molecule type" value="Genomic_DNA"/>
</dbReference>
<evidence type="ECO:0000259" key="13">
    <source>
        <dbReference type="PROSITE" id="PS50109"/>
    </source>
</evidence>
<dbReference type="FunFam" id="3.30.565.10:FF:000023">
    <property type="entry name" value="PAS domain-containing sensor histidine kinase"/>
    <property type="match status" value="1"/>
</dbReference>
<evidence type="ECO:0000256" key="11">
    <source>
        <dbReference type="ARBA" id="ARBA00023136"/>
    </source>
</evidence>
<keyword evidence="9" id="KW-0067">ATP-binding</keyword>
<evidence type="ECO:0000256" key="3">
    <source>
        <dbReference type="ARBA" id="ARBA00012438"/>
    </source>
</evidence>
<dbReference type="InterPro" id="IPR004358">
    <property type="entry name" value="Sig_transdc_His_kin-like_C"/>
</dbReference>
<organism evidence="14 15">
    <name type="scientific">Niastella caeni</name>
    <dbReference type="NCBI Taxonomy" id="2569763"/>
    <lineage>
        <taxon>Bacteria</taxon>
        <taxon>Pseudomonadati</taxon>
        <taxon>Bacteroidota</taxon>
        <taxon>Chitinophagia</taxon>
        <taxon>Chitinophagales</taxon>
        <taxon>Chitinophagaceae</taxon>
        <taxon>Niastella</taxon>
    </lineage>
</organism>
<dbReference type="SMART" id="SM00388">
    <property type="entry name" value="HisKA"/>
    <property type="match status" value="1"/>
</dbReference>
<dbReference type="Proteomes" id="UP000306918">
    <property type="component" value="Unassembled WGS sequence"/>
</dbReference>
<dbReference type="InterPro" id="IPR005467">
    <property type="entry name" value="His_kinase_dom"/>
</dbReference>
<sequence>MTTAALLKPYNLQLRKIFPVIIVLISLSLIGTIYVQYSWLRTMLVDKHEEFKYKLIRGINDVGMVLMEQKGSLPSLKSYRTHPDFSWPSEQFKMELMKPPTIAQKFTEQEVAEKLRKAFAAQDLKNVKFEFAITSNVNLLSYEIKSREFLKQVEDTASDRNLVLYYLFQPPSGSDLENLVPEETMTVVVPNIKKIVLSEMRSMIVGAIFFTLMIITAFYITVNALLRQKKLSEIKNDFINNMTHEFKTPLATISLAVDALRNEKVAQDREKMNYFSSIIKEENKRMNKHVETILQAAVMDRQEITLNRLPLHVHNLIHEIMDNYKLQLEEKGARAELSLDARFDYVEADPVHFRNLISNLVDNAVKYSKENLLIKIATYNTNKAIGIRIEDNGIGMSKETVRRIFEKFYRAHTGNIHNVKGFGLGLSYVKTVVDAHDGKIKVDSVLGKGSAFTLEIPLLKEKATAETADNHHHN</sequence>
<keyword evidence="4" id="KW-1003">Cell membrane</keyword>
<keyword evidence="12" id="KW-0812">Transmembrane</keyword>
<evidence type="ECO:0000256" key="9">
    <source>
        <dbReference type="ARBA" id="ARBA00022840"/>
    </source>
</evidence>
<name>A0A4S8I3X0_9BACT</name>
<dbReference type="InterPro" id="IPR036890">
    <property type="entry name" value="HATPase_C_sf"/>
</dbReference>
<dbReference type="CDD" id="cd00082">
    <property type="entry name" value="HisKA"/>
    <property type="match status" value="1"/>
</dbReference>
<dbReference type="RefSeq" id="WP_136575542.1">
    <property type="nucleotide sequence ID" value="NZ_STFF01000001.1"/>
</dbReference>
<dbReference type="InterPro" id="IPR003594">
    <property type="entry name" value="HATPase_dom"/>
</dbReference>
<feature type="domain" description="Histidine kinase" evidence="13">
    <location>
        <begin position="241"/>
        <end position="460"/>
    </location>
</feature>
<keyword evidence="7" id="KW-0547">Nucleotide-binding</keyword>
<keyword evidence="10" id="KW-0902">Two-component regulatory system</keyword>
<dbReference type="CDD" id="cd00075">
    <property type="entry name" value="HATPase"/>
    <property type="match status" value="1"/>
</dbReference>
<evidence type="ECO:0000256" key="1">
    <source>
        <dbReference type="ARBA" id="ARBA00000085"/>
    </source>
</evidence>
<dbReference type="Gene3D" id="3.30.565.10">
    <property type="entry name" value="Histidine kinase-like ATPase, C-terminal domain"/>
    <property type="match status" value="1"/>
</dbReference>
<feature type="transmembrane region" description="Helical" evidence="12">
    <location>
        <begin position="203"/>
        <end position="226"/>
    </location>
</feature>
<keyword evidence="6" id="KW-0808">Transferase</keyword>
<evidence type="ECO:0000256" key="6">
    <source>
        <dbReference type="ARBA" id="ARBA00022679"/>
    </source>
</evidence>
<dbReference type="AlphaFoldDB" id="A0A4S8I3X0"/>
<gene>
    <name evidence="14" type="ORF">FAM09_02745</name>
</gene>
<evidence type="ECO:0000256" key="10">
    <source>
        <dbReference type="ARBA" id="ARBA00023012"/>
    </source>
</evidence>
<evidence type="ECO:0000256" key="5">
    <source>
        <dbReference type="ARBA" id="ARBA00022553"/>
    </source>
</evidence>
<dbReference type="PROSITE" id="PS50109">
    <property type="entry name" value="HIS_KIN"/>
    <property type="match status" value="1"/>
</dbReference>
<keyword evidence="11 12" id="KW-0472">Membrane</keyword>
<proteinExistence type="predicted"/>
<dbReference type="SUPFAM" id="SSF55874">
    <property type="entry name" value="ATPase domain of HSP90 chaperone/DNA topoisomerase II/histidine kinase"/>
    <property type="match status" value="1"/>
</dbReference>
<dbReference type="OrthoDB" id="9804645at2"/>
<dbReference type="SUPFAM" id="SSF47384">
    <property type="entry name" value="Homodimeric domain of signal transducing histidine kinase"/>
    <property type="match status" value="1"/>
</dbReference>
<dbReference type="Gene3D" id="1.10.287.130">
    <property type="match status" value="1"/>
</dbReference>
<dbReference type="InterPro" id="IPR003661">
    <property type="entry name" value="HisK_dim/P_dom"/>
</dbReference>
<dbReference type="Pfam" id="PF00512">
    <property type="entry name" value="HisKA"/>
    <property type="match status" value="1"/>
</dbReference>
<dbReference type="GO" id="GO:0005886">
    <property type="term" value="C:plasma membrane"/>
    <property type="evidence" value="ECO:0007669"/>
    <property type="project" value="UniProtKB-SubCell"/>
</dbReference>
<keyword evidence="12" id="KW-1133">Transmembrane helix</keyword>
<keyword evidence="5" id="KW-0597">Phosphoprotein</keyword>
<comment type="subcellular location">
    <subcellularLocation>
        <location evidence="2">Cell membrane</location>
    </subcellularLocation>
</comment>
<dbReference type="InterPro" id="IPR036097">
    <property type="entry name" value="HisK_dim/P_sf"/>
</dbReference>
<evidence type="ECO:0000256" key="7">
    <source>
        <dbReference type="ARBA" id="ARBA00022741"/>
    </source>
</evidence>
<reference evidence="14 15" key="1">
    <citation type="submission" date="2019-04" db="EMBL/GenBank/DDBJ databases">
        <title>Niastella caeni sp. nov., isolated from activated sludge.</title>
        <authorList>
            <person name="Sheng M."/>
        </authorList>
    </citation>
    <scope>NUCLEOTIDE SEQUENCE [LARGE SCALE GENOMIC DNA]</scope>
    <source>
        <strain evidence="14 15">HX-2-15</strain>
    </source>
</reference>
<comment type="caution">
    <text evidence="14">The sequence shown here is derived from an EMBL/GenBank/DDBJ whole genome shotgun (WGS) entry which is preliminary data.</text>
</comment>
<dbReference type="PANTHER" id="PTHR43547">
    <property type="entry name" value="TWO-COMPONENT HISTIDINE KINASE"/>
    <property type="match status" value="1"/>
</dbReference>